<dbReference type="STRING" id="2769.R7Q693"/>
<keyword evidence="4" id="KW-1185">Reference proteome</keyword>
<feature type="domain" description="EF-hand" evidence="2">
    <location>
        <begin position="88"/>
        <end position="123"/>
    </location>
</feature>
<proteinExistence type="predicted"/>
<evidence type="ECO:0000313" key="3">
    <source>
        <dbReference type="EMBL" id="CDF34052.1"/>
    </source>
</evidence>
<dbReference type="PROSITE" id="PS50222">
    <property type="entry name" value="EF_HAND_2"/>
    <property type="match status" value="1"/>
</dbReference>
<dbReference type="KEGG" id="ccp:CHC_T00002725001"/>
<dbReference type="AlphaFoldDB" id="R7Q693"/>
<dbReference type="SUPFAM" id="SSF47473">
    <property type="entry name" value="EF-hand"/>
    <property type="match status" value="1"/>
</dbReference>
<gene>
    <name evidence="3" type="ORF">CHC_T00002725001</name>
</gene>
<dbReference type="PhylomeDB" id="R7Q693"/>
<dbReference type="EMBL" id="HG001670">
    <property type="protein sequence ID" value="CDF34052.1"/>
    <property type="molecule type" value="Genomic_DNA"/>
</dbReference>
<reference evidence="4" key="1">
    <citation type="journal article" date="2013" name="Proc. Natl. Acad. Sci. U.S.A.">
        <title>Genome structure and metabolic features in the red seaweed Chondrus crispus shed light on evolution of the Archaeplastida.</title>
        <authorList>
            <person name="Collen J."/>
            <person name="Porcel B."/>
            <person name="Carre W."/>
            <person name="Ball S.G."/>
            <person name="Chaparro C."/>
            <person name="Tonon T."/>
            <person name="Barbeyron T."/>
            <person name="Michel G."/>
            <person name="Noel B."/>
            <person name="Valentin K."/>
            <person name="Elias M."/>
            <person name="Artiguenave F."/>
            <person name="Arun A."/>
            <person name="Aury J.M."/>
            <person name="Barbosa-Neto J.F."/>
            <person name="Bothwell J.H."/>
            <person name="Bouget F.Y."/>
            <person name="Brillet L."/>
            <person name="Cabello-Hurtado F."/>
            <person name="Capella-Gutierrez S."/>
            <person name="Charrier B."/>
            <person name="Cladiere L."/>
            <person name="Cock J.M."/>
            <person name="Coelho S.M."/>
            <person name="Colleoni C."/>
            <person name="Czjzek M."/>
            <person name="Da Silva C."/>
            <person name="Delage L."/>
            <person name="Denoeud F."/>
            <person name="Deschamps P."/>
            <person name="Dittami S.M."/>
            <person name="Gabaldon T."/>
            <person name="Gachon C.M."/>
            <person name="Groisillier A."/>
            <person name="Herve C."/>
            <person name="Jabbari K."/>
            <person name="Katinka M."/>
            <person name="Kloareg B."/>
            <person name="Kowalczyk N."/>
            <person name="Labadie K."/>
            <person name="Leblanc C."/>
            <person name="Lopez P.J."/>
            <person name="McLachlan D.H."/>
            <person name="Meslet-Cladiere L."/>
            <person name="Moustafa A."/>
            <person name="Nehr Z."/>
            <person name="Nyvall Collen P."/>
            <person name="Panaud O."/>
            <person name="Partensky F."/>
            <person name="Poulain J."/>
            <person name="Rensing S.A."/>
            <person name="Rousvoal S."/>
            <person name="Samson G."/>
            <person name="Symeonidi A."/>
            <person name="Weissenbach J."/>
            <person name="Zambounis A."/>
            <person name="Wincker P."/>
            <person name="Boyen C."/>
        </authorList>
    </citation>
    <scope>NUCLEOTIDE SEQUENCE [LARGE SCALE GENOMIC DNA]</scope>
    <source>
        <strain evidence="4">cv. Stackhouse</strain>
    </source>
</reference>
<evidence type="ECO:0000313" key="4">
    <source>
        <dbReference type="Proteomes" id="UP000012073"/>
    </source>
</evidence>
<dbReference type="Proteomes" id="UP000012073">
    <property type="component" value="Unassembled WGS sequence"/>
</dbReference>
<dbReference type="OrthoDB" id="5586at2759"/>
<dbReference type="PROSITE" id="PS00018">
    <property type="entry name" value="EF_HAND_1"/>
    <property type="match status" value="1"/>
</dbReference>
<dbReference type="GeneID" id="17321587"/>
<dbReference type="GO" id="GO:0005509">
    <property type="term" value="F:calcium ion binding"/>
    <property type="evidence" value="ECO:0007669"/>
    <property type="project" value="InterPro"/>
</dbReference>
<dbReference type="InterPro" id="IPR002048">
    <property type="entry name" value="EF_hand_dom"/>
</dbReference>
<dbReference type="InterPro" id="IPR018247">
    <property type="entry name" value="EF_Hand_1_Ca_BS"/>
</dbReference>
<evidence type="ECO:0000256" key="1">
    <source>
        <dbReference type="ARBA" id="ARBA00022837"/>
    </source>
</evidence>
<protein>
    <recommendedName>
        <fullName evidence="2">EF-hand domain-containing protein</fullName>
    </recommendedName>
</protein>
<dbReference type="Gene3D" id="1.10.238.10">
    <property type="entry name" value="EF-hand"/>
    <property type="match status" value="1"/>
</dbReference>
<dbReference type="InterPro" id="IPR011992">
    <property type="entry name" value="EF-hand-dom_pair"/>
</dbReference>
<accession>R7Q693</accession>
<dbReference type="Gramene" id="CDF34052">
    <property type="protein sequence ID" value="CDF34052"/>
    <property type="gene ID" value="CHC_T00002725001"/>
</dbReference>
<evidence type="ECO:0000259" key="2">
    <source>
        <dbReference type="PROSITE" id="PS50222"/>
    </source>
</evidence>
<name>R7Q693_CHOCR</name>
<keyword evidence="1" id="KW-0106">Calcium</keyword>
<organism evidence="3 4">
    <name type="scientific">Chondrus crispus</name>
    <name type="common">Carrageen Irish moss</name>
    <name type="synonym">Polymorpha crispa</name>
    <dbReference type="NCBI Taxonomy" id="2769"/>
    <lineage>
        <taxon>Eukaryota</taxon>
        <taxon>Rhodophyta</taxon>
        <taxon>Florideophyceae</taxon>
        <taxon>Rhodymeniophycidae</taxon>
        <taxon>Gigartinales</taxon>
        <taxon>Gigartinaceae</taxon>
        <taxon>Chondrus</taxon>
    </lineage>
</organism>
<dbReference type="RefSeq" id="XP_005713871.1">
    <property type="nucleotide sequence ID" value="XM_005713814.1"/>
</dbReference>
<sequence length="202" mass="22312">MLKDIKAVKAIDKDTKNAVKDDNFLSLQAVTHYCCERGTLTDRAIHTIFNRYVSRTRVPVNGCTDDASVVGMSKLDFVRMFLALVGSATDKGLKYWFSVLDQDGDGWVGVADVAYFYAERKSESEKKNGILLTDVRSLWVRLCAMTGVSPKGRGISFRSMKELGKADREFVACALLIRRADDGNLTNVAATMEVQDKAGKAP</sequence>